<evidence type="ECO:0000313" key="2">
    <source>
        <dbReference type="Proteomes" id="UP000245638"/>
    </source>
</evidence>
<dbReference type="Proteomes" id="UP000245638">
    <property type="component" value="Unassembled WGS sequence"/>
</dbReference>
<dbReference type="AlphaFoldDB" id="A0A2T9X8L7"/>
<gene>
    <name evidence="1" type="ORF">DDW13_03235</name>
</gene>
<evidence type="ECO:0000313" key="1">
    <source>
        <dbReference type="EMBL" id="PVU76395.1"/>
    </source>
</evidence>
<reference evidence="1 2" key="1">
    <citation type="journal article" date="2015" name="Appl. Environ. Microbiol.">
        <title>Nanoarchaeota, Their Sulfolobales Host, and Nanoarchaeota Virus Distribution across Yellowstone National Park Hot Springs.</title>
        <authorList>
            <person name="Munson-McGee J.H."/>
            <person name="Field E.K."/>
            <person name="Bateson M."/>
            <person name="Rooney C."/>
            <person name="Stepanauskas R."/>
            <person name="Young M.J."/>
        </authorList>
    </citation>
    <scope>NUCLEOTIDE SEQUENCE [LARGE SCALE GENOMIC DNA]</scope>
    <source>
        <strain evidence="1">SCGC AC-742_N10</strain>
    </source>
</reference>
<organism evidence="1 2">
    <name type="scientific">Acidianus hospitalis</name>
    <dbReference type="NCBI Taxonomy" id="563177"/>
    <lineage>
        <taxon>Archaea</taxon>
        <taxon>Thermoproteota</taxon>
        <taxon>Thermoprotei</taxon>
        <taxon>Sulfolobales</taxon>
        <taxon>Sulfolobaceae</taxon>
        <taxon>Acidianus</taxon>
    </lineage>
</organism>
<comment type="caution">
    <text evidence="1">The sequence shown here is derived from an EMBL/GenBank/DDBJ whole genome shotgun (WGS) entry which is preliminary data.</text>
</comment>
<dbReference type="EMBL" id="QEFD01000102">
    <property type="protein sequence ID" value="PVU76395.1"/>
    <property type="molecule type" value="Genomic_DNA"/>
</dbReference>
<name>A0A2T9X8L7_9CREN</name>
<proteinExistence type="predicted"/>
<accession>A0A2T9X8L7</accession>
<sequence>MTELCVVKCDENEVKRKSKEIVEGLKEIYENFNESLIKEIRVEESVFGIRGSYDYNSKILTLYCINCVICVETIVHEIIHSNSYKQARDMYFEGLTEFLTLYYLKKRIRACLDHRFIDEICRIDKEYEIYATFWGNLSLIIGIKELWRYYSRGRNNDIDNLLKNDIYKASFELAKRYNIKLMDLIDVLEKLE</sequence>
<protein>
    <submittedName>
        <fullName evidence="1">Uncharacterized protein</fullName>
    </submittedName>
</protein>